<proteinExistence type="predicted"/>
<name>A0A9D7SCS7_9BACT</name>
<reference evidence="1" key="1">
    <citation type="submission" date="2020-10" db="EMBL/GenBank/DDBJ databases">
        <title>Connecting structure to function with the recovery of over 1000 high-quality activated sludge metagenome-assembled genomes encoding full-length rRNA genes using long-read sequencing.</title>
        <authorList>
            <person name="Singleton C.M."/>
            <person name="Petriglieri F."/>
            <person name="Kristensen J.M."/>
            <person name="Kirkegaard R.H."/>
            <person name="Michaelsen T.Y."/>
            <person name="Andersen M.H."/>
            <person name="Karst S.M."/>
            <person name="Dueholm M.S."/>
            <person name="Nielsen P.H."/>
            <person name="Albertsen M."/>
        </authorList>
    </citation>
    <scope>NUCLEOTIDE SEQUENCE</scope>
    <source>
        <strain evidence="1">Skiv_18-Q3-R9-52_MAXAC.067</strain>
    </source>
</reference>
<gene>
    <name evidence="1" type="ORF">IPP58_00365</name>
</gene>
<organism evidence="1 2">
    <name type="scientific">Candidatus Geothrix skivensis</name>
    <dbReference type="NCBI Taxonomy" id="2954439"/>
    <lineage>
        <taxon>Bacteria</taxon>
        <taxon>Pseudomonadati</taxon>
        <taxon>Acidobacteriota</taxon>
        <taxon>Holophagae</taxon>
        <taxon>Holophagales</taxon>
        <taxon>Holophagaceae</taxon>
        <taxon>Geothrix</taxon>
    </lineage>
</organism>
<accession>A0A9D7SCS7</accession>
<evidence type="ECO:0008006" key="3">
    <source>
        <dbReference type="Google" id="ProtNLM"/>
    </source>
</evidence>
<comment type="caution">
    <text evidence="1">The sequence shown here is derived from an EMBL/GenBank/DDBJ whole genome shotgun (WGS) entry which is preliminary data.</text>
</comment>
<dbReference type="AlphaFoldDB" id="A0A9D7SCS7"/>
<evidence type="ECO:0000313" key="1">
    <source>
        <dbReference type="EMBL" id="MBK9794950.1"/>
    </source>
</evidence>
<sequence length="127" mass="13826">MFQVRADPERNRLYITLAGHLEGEERQAAMKALMAEAGKLSEGFGVVSDISGLHATDQEGFKDFLRAKSGLKLRGVGMVIRVVKIPLSRIQVERISEAAGYEAESVASIEEADRRLDALGSEPPRGT</sequence>
<dbReference type="EMBL" id="JADKIO010000002">
    <property type="protein sequence ID" value="MBK9794950.1"/>
    <property type="molecule type" value="Genomic_DNA"/>
</dbReference>
<dbReference type="Proteomes" id="UP000886657">
    <property type="component" value="Unassembled WGS sequence"/>
</dbReference>
<evidence type="ECO:0000313" key="2">
    <source>
        <dbReference type="Proteomes" id="UP000886657"/>
    </source>
</evidence>
<protein>
    <recommendedName>
        <fullName evidence="3">STAS domain-containing protein</fullName>
    </recommendedName>
</protein>